<feature type="compositionally biased region" description="Low complexity" evidence="8">
    <location>
        <begin position="61"/>
        <end position="76"/>
    </location>
</feature>
<evidence type="ECO:0000256" key="1">
    <source>
        <dbReference type="ARBA" id="ARBA00004123"/>
    </source>
</evidence>
<keyword evidence="3" id="KW-0677">Repeat</keyword>
<keyword evidence="5" id="KW-0862">Zinc</keyword>
<sequence>MALKQCSLCDRKFTKLEHVKRHERSHTRERPYECPTCKKHFSRSDVLFRHCKGHAQNTLNRLSNSQQQQQHQQLNRENLEDKSTPHSSALQHDSAPVSRSGEIQQDPSLSPFSGQRSSHKVPQLNGENHNTQPSPTVHVRHESSVSQHTSPNDSRIEALINAAQHLEPPTDLTWRSPSPINIASENDRFLTRTQDNMPPPPIDPAIDMLTFSPPGHVSSLDQWAFELVQSNHPLPNRTPADALQTWLFPLDNDLLGSENSHHMNIDSHFDHDAFRHIAENQPSPSGSSASIASRIPRERFARVENCWPSRNRKSTRLMPNLWRNLASCECANILSEIPPGVIETPISERERRNSRWGLDEECRDMLQGALNNVSNSNILPSESYGDSVSSSGDAGVSPGGDGIQFPPAEILDIALEMYLYYFHPTLPIIHIPTFSAKNAPRPLLLSMCLIGLSILGTAGASKFVSRTFPIVLQMVSTELQSFSSGGHSPSKQMRIIATGLLALNLASITGVSTDLKERRPHFDSRQRKSRIAQSEKLYSELISIAQQQGLFSASEGPSPDSLLEEIMDIDSRWKAWSRIECVKRTIMGLLEADCWYAAYLSTSPIIRPETVQILPPSEYNLYHANNANKWFHLVQRGARMNNNRITPSFLPTPGLKLDSTSFRSLLTLLLLRIYEANDRLANSTTSHKHLEPWRIYLEDGRSRDIIPLLINMSSSSINALRTADLNSAVLWHSSCMMLGANVRYFEMAAGRSGPGPAVTALEGISSWSQTPSARRSVLHAAHVYKLLFDRKVSDIVNPHSVVALFQAALVLGLYIFTVPPSLTCGTNESCIELLELVDWTLIGQIGLIDSPNSPTPQLGFSDGSVVNFIRNGGPFSITGIALEGGYLAARRTLLHCADLMDGIGRWKSRTFSQILHIMSDDLTEMEEGGDSDES</sequence>
<dbReference type="GO" id="GO:0000978">
    <property type="term" value="F:RNA polymerase II cis-regulatory region sequence-specific DNA binding"/>
    <property type="evidence" value="ECO:0007669"/>
    <property type="project" value="InterPro"/>
</dbReference>
<reference evidence="10" key="1">
    <citation type="journal article" date="2020" name="Stud. Mycol.">
        <title>101 Dothideomycetes genomes: a test case for predicting lifestyles and emergence of pathogens.</title>
        <authorList>
            <person name="Haridas S."/>
            <person name="Albert R."/>
            <person name="Binder M."/>
            <person name="Bloem J."/>
            <person name="Labutti K."/>
            <person name="Salamov A."/>
            <person name="Andreopoulos B."/>
            <person name="Baker S."/>
            <person name="Barry K."/>
            <person name="Bills G."/>
            <person name="Bluhm B."/>
            <person name="Cannon C."/>
            <person name="Castanera R."/>
            <person name="Culley D."/>
            <person name="Daum C."/>
            <person name="Ezra D."/>
            <person name="Gonzalez J."/>
            <person name="Henrissat B."/>
            <person name="Kuo A."/>
            <person name="Liang C."/>
            <person name="Lipzen A."/>
            <person name="Lutzoni F."/>
            <person name="Magnuson J."/>
            <person name="Mondo S."/>
            <person name="Nolan M."/>
            <person name="Ohm R."/>
            <person name="Pangilinan J."/>
            <person name="Park H.-J."/>
            <person name="Ramirez L."/>
            <person name="Alfaro M."/>
            <person name="Sun H."/>
            <person name="Tritt A."/>
            <person name="Yoshinaga Y."/>
            <person name="Zwiers L.-H."/>
            <person name="Turgeon B."/>
            <person name="Goodwin S."/>
            <person name="Spatafora J."/>
            <person name="Crous P."/>
            <person name="Grigoriev I."/>
        </authorList>
    </citation>
    <scope>NUCLEOTIDE SEQUENCE</scope>
    <source>
        <strain evidence="10">CBS 279.74</strain>
    </source>
</reference>
<dbReference type="PROSITE" id="PS00028">
    <property type="entry name" value="ZINC_FINGER_C2H2_1"/>
    <property type="match status" value="2"/>
</dbReference>
<dbReference type="PANTHER" id="PTHR40626:SF7">
    <property type="entry name" value="TRANSCRIPTION FACTOR, PUTATIVE (AFU_ORTHOLOGUE AFUA_1G04110)-RELATED"/>
    <property type="match status" value="1"/>
</dbReference>
<feature type="compositionally biased region" description="Polar residues" evidence="8">
    <location>
        <begin position="125"/>
        <end position="135"/>
    </location>
</feature>
<keyword evidence="6" id="KW-0539">Nucleus</keyword>
<dbReference type="SUPFAM" id="SSF57667">
    <property type="entry name" value="beta-beta-alpha zinc fingers"/>
    <property type="match status" value="1"/>
</dbReference>
<feature type="domain" description="C2H2-type" evidence="9">
    <location>
        <begin position="32"/>
        <end position="59"/>
    </location>
</feature>
<feature type="compositionally biased region" description="Polar residues" evidence="8">
    <location>
        <begin position="101"/>
        <end position="116"/>
    </location>
</feature>
<dbReference type="InterPro" id="IPR036236">
    <property type="entry name" value="Znf_C2H2_sf"/>
</dbReference>
<dbReference type="InterPro" id="IPR013087">
    <property type="entry name" value="Znf_C2H2_type"/>
</dbReference>
<evidence type="ECO:0000256" key="8">
    <source>
        <dbReference type="SAM" id="MobiDB-lite"/>
    </source>
</evidence>
<dbReference type="Proteomes" id="UP000799428">
    <property type="component" value="Unassembled WGS sequence"/>
</dbReference>
<dbReference type="Gene3D" id="3.30.160.60">
    <property type="entry name" value="Classic Zinc Finger"/>
    <property type="match status" value="2"/>
</dbReference>
<dbReference type="PROSITE" id="PS50157">
    <property type="entry name" value="ZINC_FINGER_C2H2_2"/>
    <property type="match status" value="2"/>
</dbReference>
<proteinExistence type="predicted"/>
<comment type="subcellular location">
    <subcellularLocation>
        <location evidence="1">Nucleus</location>
    </subcellularLocation>
</comment>
<evidence type="ECO:0000259" key="9">
    <source>
        <dbReference type="PROSITE" id="PS50157"/>
    </source>
</evidence>
<dbReference type="GO" id="GO:0000981">
    <property type="term" value="F:DNA-binding transcription factor activity, RNA polymerase II-specific"/>
    <property type="evidence" value="ECO:0007669"/>
    <property type="project" value="InterPro"/>
</dbReference>
<keyword evidence="11" id="KW-1185">Reference proteome</keyword>
<keyword evidence="2" id="KW-0479">Metal-binding</keyword>
<evidence type="ECO:0000256" key="5">
    <source>
        <dbReference type="ARBA" id="ARBA00022833"/>
    </source>
</evidence>
<keyword evidence="4 7" id="KW-0863">Zinc-finger</keyword>
<feature type="domain" description="C2H2-type" evidence="9">
    <location>
        <begin position="4"/>
        <end position="31"/>
    </location>
</feature>
<evidence type="ECO:0000313" key="11">
    <source>
        <dbReference type="Proteomes" id="UP000799428"/>
    </source>
</evidence>
<dbReference type="OrthoDB" id="10018191at2759"/>
<dbReference type="GO" id="GO:0000785">
    <property type="term" value="C:chromatin"/>
    <property type="evidence" value="ECO:0007669"/>
    <property type="project" value="TreeGrafter"/>
</dbReference>
<dbReference type="GO" id="GO:0005634">
    <property type="term" value="C:nucleus"/>
    <property type="evidence" value="ECO:0007669"/>
    <property type="project" value="UniProtKB-SubCell"/>
</dbReference>
<dbReference type="InterPro" id="IPR007219">
    <property type="entry name" value="XnlR_reg_dom"/>
</dbReference>
<dbReference type="SMART" id="SM00355">
    <property type="entry name" value="ZnF_C2H2"/>
    <property type="match status" value="2"/>
</dbReference>
<evidence type="ECO:0000313" key="10">
    <source>
        <dbReference type="EMBL" id="KAF2707716.1"/>
    </source>
</evidence>
<gene>
    <name evidence="10" type="ORF">K504DRAFT_446830</name>
</gene>
<feature type="region of interest" description="Disordered" evidence="8">
    <location>
        <begin position="61"/>
        <end position="152"/>
    </location>
</feature>
<accession>A0A6G1K4B5</accession>
<evidence type="ECO:0000256" key="4">
    <source>
        <dbReference type="ARBA" id="ARBA00022771"/>
    </source>
</evidence>
<name>A0A6G1K4B5_9PLEO</name>
<dbReference type="GO" id="GO:0008270">
    <property type="term" value="F:zinc ion binding"/>
    <property type="evidence" value="ECO:0007669"/>
    <property type="project" value="UniProtKB-KW"/>
</dbReference>
<dbReference type="GO" id="GO:0006351">
    <property type="term" value="P:DNA-templated transcription"/>
    <property type="evidence" value="ECO:0007669"/>
    <property type="project" value="InterPro"/>
</dbReference>
<dbReference type="CDD" id="cd12148">
    <property type="entry name" value="fungal_TF_MHR"/>
    <property type="match status" value="1"/>
</dbReference>
<dbReference type="EMBL" id="MU005773">
    <property type="protein sequence ID" value="KAF2707716.1"/>
    <property type="molecule type" value="Genomic_DNA"/>
</dbReference>
<dbReference type="InterPro" id="IPR051059">
    <property type="entry name" value="VerF-like"/>
</dbReference>
<dbReference type="AlphaFoldDB" id="A0A6G1K4B5"/>
<dbReference type="Pfam" id="PF04082">
    <property type="entry name" value="Fungal_trans"/>
    <property type="match status" value="1"/>
</dbReference>
<evidence type="ECO:0000256" key="6">
    <source>
        <dbReference type="ARBA" id="ARBA00023242"/>
    </source>
</evidence>
<evidence type="ECO:0000256" key="2">
    <source>
        <dbReference type="ARBA" id="ARBA00022723"/>
    </source>
</evidence>
<organism evidence="10 11">
    <name type="scientific">Pleomassaria siparia CBS 279.74</name>
    <dbReference type="NCBI Taxonomy" id="1314801"/>
    <lineage>
        <taxon>Eukaryota</taxon>
        <taxon>Fungi</taxon>
        <taxon>Dikarya</taxon>
        <taxon>Ascomycota</taxon>
        <taxon>Pezizomycotina</taxon>
        <taxon>Dothideomycetes</taxon>
        <taxon>Pleosporomycetidae</taxon>
        <taxon>Pleosporales</taxon>
        <taxon>Pleomassariaceae</taxon>
        <taxon>Pleomassaria</taxon>
    </lineage>
</organism>
<protein>
    <recommendedName>
        <fullName evidence="9">C2H2-type domain-containing protein</fullName>
    </recommendedName>
</protein>
<evidence type="ECO:0000256" key="7">
    <source>
        <dbReference type="PROSITE-ProRule" id="PRU00042"/>
    </source>
</evidence>
<dbReference type="PANTHER" id="PTHR40626">
    <property type="entry name" value="MIP31509P"/>
    <property type="match status" value="1"/>
</dbReference>
<evidence type="ECO:0000256" key="3">
    <source>
        <dbReference type="ARBA" id="ARBA00022737"/>
    </source>
</evidence>